<gene>
    <name evidence="2" type="ORF">B0I18_101312</name>
</gene>
<comment type="caution">
    <text evidence="2">The sequence shown here is derived from an EMBL/GenBank/DDBJ whole genome shotgun (WGS) entry which is preliminary data.</text>
</comment>
<dbReference type="RefSeq" id="WP_106520887.1">
    <property type="nucleotide sequence ID" value="NZ_PYGD01000001.1"/>
</dbReference>
<organism evidence="2 3">
    <name type="scientific">Taibaiella chishuiensis</name>
    <dbReference type="NCBI Taxonomy" id="1434707"/>
    <lineage>
        <taxon>Bacteria</taxon>
        <taxon>Pseudomonadati</taxon>
        <taxon>Bacteroidota</taxon>
        <taxon>Chitinophagia</taxon>
        <taxon>Chitinophagales</taxon>
        <taxon>Chitinophagaceae</taxon>
        <taxon>Taibaiella</taxon>
    </lineage>
</organism>
<accession>A0A2P8DAG2</accession>
<evidence type="ECO:0000259" key="1">
    <source>
        <dbReference type="Pfam" id="PF23019"/>
    </source>
</evidence>
<dbReference type="AlphaFoldDB" id="A0A2P8DAG2"/>
<evidence type="ECO:0000313" key="2">
    <source>
        <dbReference type="EMBL" id="PSK94161.1"/>
    </source>
</evidence>
<keyword evidence="3" id="KW-1185">Reference proteome</keyword>
<dbReference type="Pfam" id="PF23019">
    <property type="entry name" value="DUF7033"/>
    <property type="match status" value="1"/>
</dbReference>
<evidence type="ECO:0000313" key="3">
    <source>
        <dbReference type="Proteomes" id="UP000240572"/>
    </source>
</evidence>
<reference evidence="2 3" key="1">
    <citation type="submission" date="2018-03" db="EMBL/GenBank/DDBJ databases">
        <title>Genomic Encyclopedia of Type Strains, Phase III (KMG-III): the genomes of soil and plant-associated and newly described type strains.</title>
        <authorList>
            <person name="Whitman W."/>
        </authorList>
    </citation>
    <scope>NUCLEOTIDE SEQUENCE [LARGE SCALE GENOMIC DNA]</scope>
    <source>
        <strain evidence="2 3">CGMCC 1.12700</strain>
    </source>
</reference>
<feature type="domain" description="DUF7033" evidence="1">
    <location>
        <begin position="99"/>
        <end position="186"/>
    </location>
</feature>
<sequence length="437" mass="49940">MTPTLLIYSGFDTPRLRYVLDWICHDQLQTGYRLTGDAVEWRQYSGPKLSYSGEQPEPGALRIKPVALLQEDGIKVQQLNINRWKHSTILFYNQPGAPVPFDLFAAVFYLLSRYEEYLPYQPDRHGRYPASLSVAGQYAFLQQPVVDEWICSLRKLLEQQCGIALPHRQGACRFSYDIDIAWKFLHKGARRTWGGYLRDLLRLQLPALRERKRVLSGQARDPYDCFAWLDSLHRQYKVQPLYFLLLGKGSAYDKNADPELPAMKKLVAGLGAQYDTGIHPSYASHQSEAVLQEEIGTLARNGGQAVSRSRQHYIKFSLPHTYRNLLRAGITDDYSMGYASVNGFRAGTANAFAWYDLEADAVTTLQVHPFAFMDATSKFYARNNTEETFLEFERLYLAVKKTGGTFFSIWHNYILGTDAAFAGWPALYERVLQYTAS</sequence>
<dbReference type="CDD" id="cd10931">
    <property type="entry name" value="CE4_u7"/>
    <property type="match status" value="1"/>
</dbReference>
<proteinExistence type="predicted"/>
<name>A0A2P8DAG2_9BACT</name>
<dbReference type="OrthoDB" id="5573484at2"/>
<dbReference type="Proteomes" id="UP000240572">
    <property type="component" value="Unassembled WGS sequence"/>
</dbReference>
<dbReference type="InterPro" id="IPR054297">
    <property type="entry name" value="DUF7033"/>
</dbReference>
<dbReference type="EMBL" id="PYGD01000001">
    <property type="protein sequence ID" value="PSK94161.1"/>
    <property type="molecule type" value="Genomic_DNA"/>
</dbReference>
<protein>
    <recommendedName>
        <fullName evidence="1">DUF7033 domain-containing protein</fullName>
    </recommendedName>
</protein>